<dbReference type="Proteomes" id="UP000291106">
    <property type="component" value="Chromosome"/>
</dbReference>
<name>A0A411PMC3_9GAMM</name>
<keyword evidence="2" id="KW-1185">Reference proteome</keyword>
<dbReference type="EMBL" id="CP036200">
    <property type="protein sequence ID" value="QBF84649.1"/>
    <property type="molecule type" value="Genomic_DNA"/>
</dbReference>
<sequence length="143" mass="15856">MTTQKSASKSALDIMQAGLNVAVHEGIPCGKPKNNLEAYIKARMHSSEVVKAAKMFRIMGYSVPQIVQLINGTNPDKKVTAKNVYAWVAKNSTVRNTDPEDCLTKDEVRAALEQSVPNTEHYSRLVHARSRDITGRFVQEQGE</sequence>
<proteinExistence type="predicted"/>
<accession>A0A411PMC3</accession>
<evidence type="ECO:0000313" key="2">
    <source>
        <dbReference type="Proteomes" id="UP000291106"/>
    </source>
</evidence>
<evidence type="ECO:0000313" key="1">
    <source>
        <dbReference type="EMBL" id="QBF84649.1"/>
    </source>
</evidence>
<dbReference type="RefSeq" id="WP_130602969.1">
    <property type="nucleotide sequence ID" value="NZ_CP036200.1"/>
</dbReference>
<protein>
    <submittedName>
        <fullName evidence="1">Uncharacterized protein</fullName>
    </submittedName>
</protein>
<dbReference type="AlphaFoldDB" id="A0A411PMC3"/>
<organism evidence="1 2">
    <name type="scientific">Shewanella maritima</name>
    <dbReference type="NCBI Taxonomy" id="2520507"/>
    <lineage>
        <taxon>Bacteria</taxon>
        <taxon>Pseudomonadati</taxon>
        <taxon>Pseudomonadota</taxon>
        <taxon>Gammaproteobacteria</taxon>
        <taxon>Alteromonadales</taxon>
        <taxon>Shewanellaceae</taxon>
        <taxon>Shewanella</taxon>
    </lineage>
</organism>
<gene>
    <name evidence="1" type="ORF">EXU30_19695</name>
</gene>
<reference evidence="1 2" key="1">
    <citation type="submission" date="2019-02" db="EMBL/GenBank/DDBJ databases">
        <title>Shewanella sp. D4-2 isolated from Dokdo Island.</title>
        <authorList>
            <person name="Baek K."/>
        </authorList>
    </citation>
    <scope>NUCLEOTIDE SEQUENCE [LARGE SCALE GENOMIC DNA]</scope>
    <source>
        <strain evidence="1 2">D4-2</strain>
    </source>
</reference>
<dbReference type="KEGG" id="smai:EXU30_19695"/>